<dbReference type="EMBL" id="OV121139">
    <property type="protein sequence ID" value="CAH0562549.1"/>
    <property type="molecule type" value="Genomic_DNA"/>
</dbReference>
<evidence type="ECO:0000256" key="3">
    <source>
        <dbReference type="PROSITE-ProRule" id="PRU10141"/>
    </source>
</evidence>
<dbReference type="InterPro" id="IPR011009">
    <property type="entry name" value="Kinase-like_dom_sf"/>
</dbReference>
<organism evidence="6 7">
    <name type="scientific">Brassicogethes aeneus</name>
    <name type="common">Rape pollen beetle</name>
    <name type="synonym">Meligethes aeneus</name>
    <dbReference type="NCBI Taxonomy" id="1431903"/>
    <lineage>
        <taxon>Eukaryota</taxon>
        <taxon>Metazoa</taxon>
        <taxon>Ecdysozoa</taxon>
        <taxon>Arthropoda</taxon>
        <taxon>Hexapoda</taxon>
        <taxon>Insecta</taxon>
        <taxon>Pterygota</taxon>
        <taxon>Neoptera</taxon>
        <taxon>Endopterygota</taxon>
        <taxon>Coleoptera</taxon>
        <taxon>Polyphaga</taxon>
        <taxon>Cucujiformia</taxon>
        <taxon>Nitidulidae</taxon>
        <taxon>Meligethinae</taxon>
        <taxon>Brassicogethes</taxon>
    </lineage>
</organism>
<dbReference type="Pfam" id="PF00069">
    <property type="entry name" value="Pkinase"/>
    <property type="match status" value="1"/>
</dbReference>
<dbReference type="Gene3D" id="1.10.510.10">
    <property type="entry name" value="Transferase(Phosphotransferase) domain 1"/>
    <property type="match status" value="1"/>
</dbReference>
<keyword evidence="4" id="KW-0723">Serine/threonine-protein kinase</keyword>
<keyword evidence="4" id="KW-0418">Kinase</keyword>
<evidence type="ECO:0000256" key="1">
    <source>
        <dbReference type="ARBA" id="ARBA00022741"/>
    </source>
</evidence>
<keyword evidence="2 3" id="KW-0067">ATP-binding</keyword>
<dbReference type="Proteomes" id="UP001154078">
    <property type="component" value="Chromosome 8"/>
</dbReference>
<keyword evidence="1 3" id="KW-0547">Nucleotide-binding</keyword>
<dbReference type="SMART" id="SM00220">
    <property type="entry name" value="S_TKc"/>
    <property type="match status" value="1"/>
</dbReference>
<dbReference type="InterPro" id="IPR000719">
    <property type="entry name" value="Prot_kinase_dom"/>
</dbReference>
<dbReference type="InterPro" id="IPR008271">
    <property type="entry name" value="Ser/Thr_kinase_AS"/>
</dbReference>
<keyword evidence="7" id="KW-1185">Reference proteome</keyword>
<evidence type="ECO:0000313" key="7">
    <source>
        <dbReference type="Proteomes" id="UP001154078"/>
    </source>
</evidence>
<gene>
    <name evidence="6" type="ORF">MELIAE_LOCUS11633</name>
</gene>
<dbReference type="SUPFAM" id="SSF56112">
    <property type="entry name" value="Protein kinase-like (PK-like)"/>
    <property type="match status" value="1"/>
</dbReference>
<dbReference type="PROSITE" id="PS00108">
    <property type="entry name" value="PROTEIN_KINASE_ST"/>
    <property type="match status" value="1"/>
</dbReference>
<feature type="domain" description="Protein kinase" evidence="5">
    <location>
        <begin position="12"/>
        <end position="272"/>
    </location>
</feature>
<name>A0A9P0BG76_BRAAE</name>
<evidence type="ECO:0000259" key="5">
    <source>
        <dbReference type="PROSITE" id="PS50011"/>
    </source>
</evidence>
<evidence type="ECO:0000256" key="2">
    <source>
        <dbReference type="ARBA" id="ARBA00022840"/>
    </source>
</evidence>
<dbReference type="PROSITE" id="PS00107">
    <property type="entry name" value="PROTEIN_KINASE_ATP"/>
    <property type="match status" value="1"/>
</dbReference>
<dbReference type="PROSITE" id="PS50011">
    <property type="entry name" value="PROTEIN_KINASE_DOM"/>
    <property type="match status" value="1"/>
</dbReference>
<evidence type="ECO:0000313" key="6">
    <source>
        <dbReference type="EMBL" id="CAH0562549.1"/>
    </source>
</evidence>
<evidence type="ECO:0000256" key="4">
    <source>
        <dbReference type="RuleBase" id="RU000304"/>
    </source>
</evidence>
<feature type="binding site" evidence="3">
    <location>
        <position position="41"/>
    </location>
    <ligand>
        <name>ATP</name>
        <dbReference type="ChEBI" id="CHEBI:30616"/>
    </ligand>
</feature>
<accession>A0A9P0BG76</accession>
<dbReference type="InterPro" id="IPR017441">
    <property type="entry name" value="Protein_kinase_ATP_BS"/>
</dbReference>
<dbReference type="PANTHER" id="PTHR24347">
    <property type="entry name" value="SERINE/THREONINE-PROTEIN KINASE"/>
    <property type="match status" value="1"/>
</dbReference>
<dbReference type="GO" id="GO:0005524">
    <property type="term" value="F:ATP binding"/>
    <property type="evidence" value="ECO:0007669"/>
    <property type="project" value="UniProtKB-UniRule"/>
</dbReference>
<protein>
    <recommendedName>
        <fullName evidence="5">Protein kinase domain-containing protein</fullName>
    </recommendedName>
</protein>
<proteinExistence type="inferred from homology"/>
<reference evidence="6" key="1">
    <citation type="submission" date="2021-12" db="EMBL/GenBank/DDBJ databases">
        <authorList>
            <person name="King R."/>
        </authorList>
    </citation>
    <scope>NUCLEOTIDE SEQUENCE</scope>
</reference>
<dbReference type="AlphaFoldDB" id="A0A9P0BG76"/>
<dbReference type="GO" id="GO:0004674">
    <property type="term" value="F:protein serine/threonine kinase activity"/>
    <property type="evidence" value="ECO:0007669"/>
    <property type="project" value="UniProtKB-KW"/>
</dbReference>
<dbReference type="OrthoDB" id="346907at2759"/>
<sequence>MIHTMAPLVKDYILGNVIGNGGFSIVYKAIRKENNQEFALKYFKYKAGQLEGQRRVVQEVALLKILQHPNIIQMVDYNIKKTSLYIVFEYLECYGTLTKFNDEGHVNSELVLKTIMTDISSAIAYMHTMRIYHGDLKTDNVIVTDAAGPKVKLIDFGNADISHFQQREFNHVGSLFNMPPEVLRNLTYTDETSDAWALGILMYTLIYGHRPFPHLNAEQFKEKYRHGKFFILRQESKYSISEDARDLLDKLLVVRDNSKRLVKQGLMAHPFISAPFIRDTRNHMDEAKKVINLAFEYGSQQRFEDAFIASIQAIAHLNIFIGVSGGKDATMTNREFNKLSNKVNEYCEFTHKLNRLMNIDEYRANPIVYLRAICACSPPLLSVVDIGLTGEMYFKEGKREQAVAKLQEGVDEYLKLFQSEPIGERKEIVSVRVDYWLKILKYLAEGGDIPVEP</sequence>
<keyword evidence="4" id="KW-0808">Transferase</keyword>
<comment type="similarity">
    <text evidence="4">Belongs to the protein kinase superfamily.</text>
</comment>